<dbReference type="AlphaFoldDB" id="A0A5M9JCP5"/>
<evidence type="ECO:0000256" key="4">
    <source>
        <dbReference type="ARBA" id="ARBA00023004"/>
    </source>
</evidence>
<accession>A0A5M9JCP5</accession>
<keyword evidence="4 5" id="KW-0408">Iron</keyword>
<dbReference type="PANTHER" id="PTHR10543:SF24">
    <property type="entry name" value="CAROTENOID ISOMEROOXYGENASE"/>
    <property type="match status" value="1"/>
</dbReference>
<feature type="binding site" evidence="5">
    <location>
        <position position="550"/>
    </location>
    <ligand>
        <name>Fe cation</name>
        <dbReference type="ChEBI" id="CHEBI:24875"/>
        <note>catalytic</note>
    </ligand>
</feature>
<keyword evidence="7" id="KW-1185">Reference proteome</keyword>
<dbReference type="GO" id="GO:0046872">
    <property type="term" value="F:metal ion binding"/>
    <property type="evidence" value="ECO:0007669"/>
    <property type="project" value="UniProtKB-KW"/>
</dbReference>
<evidence type="ECO:0000256" key="1">
    <source>
        <dbReference type="ARBA" id="ARBA00006787"/>
    </source>
</evidence>
<dbReference type="PANTHER" id="PTHR10543">
    <property type="entry name" value="BETA-CAROTENE DIOXYGENASE"/>
    <property type="match status" value="1"/>
</dbReference>
<dbReference type="GO" id="GO:0010436">
    <property type="term" value="F:carotenoid dioxygenase activity"/>
    <property type="evidence" value="ECO:0007669"/>
    <property type="project" value="TreeGrafter"/>
</dbReference>
<dbReference type="Pfam" id="PF03055">
    <property type="entry name" value="RPE65"/>
    <property type="match status" value="1"/>
</dbReference>
<evidence type="ECO:0000313" key="6">
    <source>
        <dbReference type="EMBL" id="KAA8565426.1"/>
    </source>
</evidence>
<dbReference type="GO" id="GO:0016121">
    <property type="term" value="P:carotene catabolic process"/>
    <property type="evidence" value="ECO:0007669"/>
    <property type="project" value="TreeGrafter"/>
</dbReference>
<dbReference type="VEuPathDB" id="FungiDB:MFRU_006g00050"/>
<evidence type="ECO:0000256" key="3">
    <source>
        <dbReference type="ARBA" id="ARBA00023002"/>
    </source>
</evidence>
<feature type="binding site" evidence="5">
    <location>
        <position position="227"/>
    </location>
    <ligand>
        <name>Fe cation</name>
        <dbReference type="ChEBI" id="CHEBI:24875"/>
        <note>catalytic</note>
    </ligand>
</feature>
<protein>
    <recommendedName>
        <fullName evidence="8">Dioxygenase</fullName>
    </recommendedName>
</protein>
<sequence>MDTIEYIIKLKASNSISQAQEWPNEAGFQSLHEERTPVELRVIGKIPDYAAGALYRTGPANYKINRSPQKDFEVSHWFDGFGQTHRFQIIPDNNGTTRVFYSSRHQNDELKKSARDSGTYPSITFAQKRDPCIGIFGKVMSLFERASSKPSSYNVNVAIVPNLPGIESSKKDVAGDVPKHSSGVDSLWLTTDCSIIKELDPHTLEPIGVACQRVLHPLLSGPLSCAHAMSDPKTGDVYNYNLAFGRFATYRVFRVSASSGETEILATIAGTGVEPAYLHSFFMTEDFVILCIWGARLDYYGLNVFLGRNVLDAVKPFDSSKPVKWFVIDRKHGRGIVAELESPAAFCFHTINAWQTVNDKGQIDIICEYLEYKNLDILYEFYYFKIISTSKEARNQKGTDSYPALTRYRLSNIGEKTIKRETGNKLPQAELIRQMPRSGELPTINPQFRMKENRFLYSIVSRGYSTFMDGISKVDTLNNTTSYWENPVGHTPGEAIFIPDPDGIEEDDGVLLSVVLDGFQGTSYLLCLDGKTMREIGKAECDWVVGFGAHGHHVQS</sequence>
<proteinExistence type="inferred from homology"/>
<evidence type="ECO:0000313" key="7">
    <source>
        <dbReference type="Proteomes" id="UP000322873"/>
    </source>
</evidence>
<evidence type="ECO:0000256" key="2">
    <source>
        <dbReference type="ARBA" id="ARBA00022723"/>
    </source>
</evidence>
<feature type="binding site" evidence="5">
    <location>
        <position position="349"/>
    </location>
    <ligand>
        <name>Fe cation</name>
        <dbReference type="ChEBI" id="CHEBI:24875"/>
        <note>catalytic</note>
    </ligand>
</feature>
<comment type="caution">
    <text evidence="6">The sequence shown here is derived from an EMBL/GenBank/DDBJ whole genome shotgun (WGS) entry which is preliminary data.</text>
</comment>
<dbReference type="EMBL" id="VICG01000013">
    <property type="protein sequence ID" value="KAA8565426.1"/>
    <property type="molecule type" value="Genomic_DNA"/>
</dbReference>
<comment type="cofactor">
    <cofactor evidence="5">
        <name>Fe(2+)</name>
        <dbReference type="ChEBI" id="CHEBI:29033"/>
    </cofactor>
    <text evidence="5">Binds 1 Fe(2+) ion per subunit.</text>
</comment>
<dbReference type="Proteomes" id="UP000322873">
    <property type="component" value="Unassembled WGS sequence"/>
</dbReference>
<feature type="binding site" evidence="5">
    <location>
        <position position="279"/>
    </location>
    <ligand>
        <name>Fe cation</name>
        <dbReference type="ChEBI" id="CHEBI:24875"/>
        <note>catalytic</note>
    </ligand>
</feature>
<evidence type="ECO:0008006" key="8">
    <source>
        <dbReference type="Google" id="ProtNLM"/>
    </source>
</evidence>
<evidence type="ECO:0000256" key="5">
    <source>
        <dbReference type="PIRSR" id="PIRSR604294-1"/>
    </source>
</evidence>
<organism evidence="6 7">
    <name type="scientific">Monilinia fructicola</name>
    <name type="common">Brown rot fungus</name>
    <name type="synonym">Ciboria fructicola</name>
    <dbReference type="NCBI Taxonomy" id="38448"/>
    <lineage>
        <taxon>Eukaryota</taxon>
        <taxon>Fungi</taxon>
        <taxon>Dikarya</taxon>
        <taxon>Ascomycota</taxon>
        <taxon>Pezizomycotina</taxon>
        <taxon>Leotiomycetes</taxon>
        <taxon>Helotiales</taxon>
        <taxon>Sclerotiniaceae</taxon>
        <taxon>Monilinia</taxon>
    </lineage>
</organism>
<dbReference type="OrthoDB" id="407010at2759"/>
<keyword evidence="2 5" id="KW-0479">Metal-binding</keyword>
<dbReference type="InterPro" id="IPR004294">
    <property type="entry name" value="Carotenoid_Oase"/>
</dbReference>
<name>A0A5M9JCP5_MONFR</name>
<reference evidence="6 7" key="1">
    <citation type="submission" date="2019-06" db="EMBL/GenBank/DDBJ databases">
        <title>Genome Sequence of the Brown Rot Fungal Pathogen Monilinia fructicola.</title>
        <authorList>
            <person name="De Miccolis Angelini R.M."/>
            <person name="Landi L."/>
            <person name="Abate D."/>
            <person name="Pollastro S."/>
            <person name="Romanazzi G."/>
            <person name="Faretra F."/>
        </authorList>
    </citation>
    <scope>NUCLEOTIDE SEQUENCE [LARGE SCALE GENOMIC DNA]</scope>
    <source>
        <strain evidence="6 7">Mfrc123</strain>
    </source>
</reference>
<comment type="similarity">
    <text evidence="1">Belongs to the carotenoid oxygenase family.</text>
</comment>
<keyword evidence="3" id="KW-0560">Oxidoreductase</keyword>
<gene>
    <name evidence="6" type="ORF">EYC84_009286</name>
</gene>